<dbReference type="InterPro" id="IPR023393">
    <property type="entry name" value="START-like_dom_sf"/>
</dbReference>
<comment type="caution">
    <text evidence="3">The sequence shown here is derived from an EMBL/GenBank/DDBJ whole genome shotgun (WGS) entry which is preliminary data.</text>
</comment>
<proteinExistence type="inferred from homology"/>
<dbReference type="InterPro" id="IPR013538">
    <property type="entry name" value="ASHA1/2-like_C"/>
</dbReference>
<protein>
    <submittedName>
        <fullName evidence="3">Polyketide cyclase</fullName>
    </submittedName>
</protein>
<comment type="similarity">
    <text evidence="1">Belongs to the AHA1 family.</text>
</comment>
<name>A0A5Q6S307_9ACTN</name>
<accession>A0A5Q6S307</accession>
<evidence type="ECO:0000259" key="2">
    <source>
        <dbReference type="Pfam" id="PF08327"/>
    </source>
</evidence>
<organism evidence="3 4">
    <name type="scientific">Mumia zhuanghuii</name>
    <dbReference type="NCBI Taxonomy" id="2585211"/>
    <lineage>
        <taxon>Bacteria</taxon>
        <taxon>Bacillati</taxon>
        <taxon>Actinomycetota</taxon>
        <taxon>Actinomycetes</taxon>
        <taxon>Propionibacteriales</taxon>
        <taxon>Nocardioidaceae</taxon>
        <taxon>Mumia</taxon>
    </lineage>
</organism>
<sequence>MTIAPTGRREDRDGTDYLVYRRRFAAPIDDVWAAITDPDRLSPWIGTWEGDPESGEVTFYMTAEGDDVPGQTYTIDVCEKPRRLVTRSASPSGVPGDEWVIELDLDDDEGFTTLTFAQAMPDAETAASVGPGWDYYLDRMVASERGEDLDDIDFEQYLADQSEYYRGAFS</sequence>
<dbReference type="Proteomes" id="UP000307768">
    <property type="component" value="Unassembled WGS sequence"/>
</dbReference>
<feature type="domain" description="Activator of Hsp90 ATPase homologue 1/2-like C-terminal" evidence="2">
    <location>
        <begin position="26"/>
        <end position="142"/>
    </location>
</feature>
<dbReference type="RefSeq" id="WP_149767868.1">
    <property type="nucleotide sequence ID" value="NZ_VDFQ02000001.1"/>
</dbReference>
<dbReference type="Pfam" id="PF08327">
    <property type="entry name" value="AHSA1"/>
    <property type="match status" value="1"/>
</dbReference>
<evidence type="ECO:0000313" key="3">
    <source>
        <dbReference type="EMBL" id="KAA1424765.1"/>
    </source>
</evidence>
<dbReference type="Gene3D" id="3.30.530.20">
    <property type="match status" value="1"/>
</dbReference>
<dbReference type="EMBL" id="VDFQ02000001">
    <property type="protein sequence ID" value="KAA1424765.1"/>
    <property type="molecule type" value="Genomic_DNA"/>
</dbReference>
<dbReference type="OrthoDB" id="8117292at2"/>
<dbReference type="AlphaFoldDB" id="A0A5Q6S307"/>
<evidence type="ECO:0000256" key="1">
    <source>
        <dbReference type="ARBA" id="ARBA00006817"/>
    </source>
</evidence>
<reference evidence="3 4" key="1">
    <citation type="submission" date="2019-09" db="EMBL/GenBank/DDBJ databases">
        <title>Mumia zhuanghuii sp. nov. isolated from the intestinal contents of plateau pika (Ochotona curzoniae) in the Qinghai-Tibet plateau of China.</title>
        <authorList>
            <person name="Tian Z."/>
        </authorList>
    </citation>
    <scope>NUCLEOTIDE SEQUENCE [LARGE SCALE GENOMIC DNA]</scope>
    <source>
        <strain evidence="4">350</strain>
    </source>
</reference>
<dbReference type="SUPFAM" id="SSF55961">
    <property type="entry name" value="Bet v1-like"/>
    <property type="match status" value="1"/>
</dbReference>
<gene>
    <name evidence="3" type="ORF">FE697_002275</name>
</gene>
<evidence type="ECO:0000313" key="4">
    <source>
        <dbReference type="Proteomes" id="UP000307768"/>
    </source>
</evidence>